<name>A0A4Q0AGY7_9BACT</name>
<evidence type="ECO:0000313" key="3">
    <source>
        <dbReference type="Proteomes" id="UP000289257"/>
    </source>
</evidence>
<evidence type="ECO:0000313" key="2">
    <source>
        <dbReference type="EMBL" id="RWZ78246.1"/>
    </source>
</evidence>
<organism evidence="2 3">
    <name type="scientific">Candidatus Microsaccharimonas sossegonensis</name>
    <dbReference type="NCBI Taxonomy" id="2506948"/>
    <lineage>
        <taxon>Bacteria</taxon>
        <taxon>Candidatus Saccharimonadota</taxon>
        <taxon>Candidatus Saccharimonadia</taxon>
        <taxon>Candidatus Saccharimonadales</taxon>
        <taxon>Candidatus Saccharimonadaceae</taxon>
        <taxon>Candidatus Microsaccharimonas</taxon>
    </lineage>
</organism>
<keyword evidence="3" id="KW-1185">Reference proteome</keyword>
<sequence length="224" mass="25548">MAFGPIMRLSVGELRIELAPFTKAVMGEFIDPGMNLYSVNKFLAHHVSHTLEDEEEYYDKVRKDNTSMVWGIWLIEGDKRMLIGTTALHDIFINAALIHQATSGSMIFRKEYWGKGIASAAHKARTWYGFHHMGLHRIMSAVIQGNVGSRTALARSGYTLVYVERNTVFIDGASRHQDNLECLNPNDPFWSQWWHGERPTARSLEARTLTRNVLTWAEKNVELA</sequence>
<gene>
    <name evidence="2" type="ORF">EOT05_00565</name>
</gene>
<reference evidence="2" key="1">
    <citation type="submission" date="2019-01" db="EMBL/GenBank/DDBJ databases">
        <title>Genomic signatures and co-occurrence patterns of the ultra-small Saccharimodia (Patescibacteria phylum) suggest a symbiotic lifestyle.</title>
        <authorList>
            <person name="Lemos L."/>
            <person name="Medeiros J."/>
            <person name="Andreote F."/>
            <person name="Fernandes G."/>
            <person name="Varani A."/>
            <person name="Oliveira G."/>
            <person name="Pylro V."/>
        </authorList>
    </citation>
    <scope>NUCLEOTIDE SEQUENCE [LARGE SCALE GENOMIC DNA]</scope>
    <source>
        <strain evidence="2">AMD02</strain>
    </source>
</reference>
<dbReference type="Pfam" id="PF13302">
    <property type="entry name" value="Acetyltransf_3"/>
    <property type="match status" value="1"/>
</dbReference>
<accession>A0A4Q0AGY7</accession>
<dbReference type="SUPFAM" id="SSF55729">
    <property type="entry name" value="Acyl-CoA N-acyltransferases (Nat)"/>
    <property type="match status" value="1"/>
</dbReference>
<dbReference type="InterPro" id="IPR000182">
    <property type="entry name" value="GNAT_dom"/>
</dbReference>
<protein>
    <submittedName>
        <fullName evidence="2">N-acetyltransferase</fullName>
    </submittedName>
</protein>
<dbReference type="Gene3D" id="3.40.630.30">
    <property type="match status" value="1"/>
</dbReference>
<dbReference type="EMBL" id="SCKX01000001">
    <property type="protein sequence ID" value="RWZ78246.1"/>
    <property type="molecule type" value="Genomic_DNA"/>
</dbReference>
<evidence type="ECO:0000259" key="1">
    <source>
        <dbReference type="Pfam" id="PF13302"/>
    </source>
</evidence>
<dbReference type="AlphaFoldDB" id="A0A4Q0AGY7"/>
<comment type="caution">
    <text evidence="2">The sequence shown here is derived from an EMBL/GenBank/DDBJ whole genome shotgun (WGS) entry which is preliminary data.</text>
</comment>
<dbReference type="Proteomes" id="UP000289257">
    <property type="component" value="Unassembled WGS sequence"/>
</dbReference>
<proteinExistence type="predicted"/>
<dbReference type="InterPro" id="IPR051531">
    <property type="entry name" value="N-acetyltransferase"/>
</dbReference>
<feature type="domain" description="N-acetyltransferase" evidence="1">
    <location>
        <begin position="38"/>
        <end position="158"/>
    </location>
</feature>
<dbReference type="GO" id="GO:0016747">
    <property type="term" value="F:acyltransferase activity, transferring groups other than amino-acyl groups"/>
    <property type="evidence" value="ECO:0007669"/>
    <property type="project" value="InterPro"/>
</dbReference>
<dbReference type="InterPro" id="IPR016181">
    <property type="entry name" value="Acyl_CoA_acyltransferase"/>
</dbReference>
<dbReference type="PANTHER" id="PTHR43792">
    <property type="entry name" value="GNAT FAMILY, PUTATIVE (AFU_ORTHOLOGUE AFUA_3G00765)-RELATED-RELATED"/>
    <property type="match status" value="1"/>
</dbReference>